<organism evidence="2 3">
    <name type="scientific">Klebsiella aerogenes (strain ATCC 13048 / DSM 30053 / CCUG 1429 / JCM 1235 / KCTC 2190 / NBRC 13534 / NCIMB 10102 / NCTC 10006 / CDC 819-56)</name>
    <name type="common">Enterobacter aerogenes</name>
    <dbReference type="NCBI Taxonomy" id="1028307"/>
    <lineage>
        <taxon>Bacteria</taxon>
        <taxon>Pseudomonadati</taxon>
        <taxon>Pseudomonadota</taxon>
        <taxon>Gammaproteobacteria</taxon>
        <taxon>Enterobacterales</taxon>
        <taxon>Enterobacteriaceae</taxon>
        <taxon>Klebsiella/Raoultella group</taxon>
        <taxon>Klebsiella</taxon>
    </lineage>
</organism>
<evidence type="ECO:0000256" key="1">
    <source>
        <dbReference type="SAM" id="SignalP"/>
    </source>
</evidence>
<protein>
    <recommendedName>
        <fullName evidence="4">Type VI secretion system-associated protein</fullName>
    </recommendedName>
</protein>
<dbReference type="EMBL" id="CP002824">
    <property type="protein sequence ID" value="AEG98782.1"/>
    <property type="molecule type" value="Genomic_DNA"/>
</dbReference>
<keyword evidence="1" id="KW-0732">Signal</keyword>
<evidence type="ECO:0008006" key="4">
    <source>
        <dbReference type="Google" id="ProtNLM"/>
    </source>
</evidence>
<dbReference type="GeneID" id="93312060"/>
<dbReference type="HOGENOM" id="CLU_055839_0_0_6"/>
<dbReference type="Proteomes" id="UP000008881">
    <property type="component" value="Chromosome"/>
</dbReference>
<dbReference type="RefSeq" id="WP_015705454.1">
    <property type="nucleotide sequence ID" value="NC_015663.1"/>
</dbReference>
<gene>
    <name evidence="2" type="ordered locus">EAE_19375</name>
</gene>
<sequence length="327" mass="35646">MKHWILGAALFAATGVAQAENYRIVQSPSQKLDVWIDNIKGNTAQSWCANEVALRIVANGNKNVKILDNFLPRVGALMEHQCSRLQQLNWTLVDANNGHIAQGSAAKNKKWAVKVAPAETAVAAEKPVAPAWLPPEEKAEKLSPAADRTPWQEFTLQGGCRLRTFWQENAAALFIPAVESGSCEKGGWLSGRTVITQSVNGKEKQSTVTFVHGFPVLGLNAAADPNKLLITAVNNQRMVVSNENAQQSWMILPYVAGQNGWQMTGTLAIEMSQELANDPSRLQARIEAARSVWTPWLAPDIKLNVVLIDGLHPLLRNPAAGAWRAAN</sequence>
<proteinExistence type="predicted"/>
<dbReference type="eggNOG" id="ENOG502Z7N7">
    <property type="taxonomic scope" value="Bacteria"/>
</dbReference>
<accession>A0A0H3FWQ6</accession>
<feature type="chain" id="PRO_5002609615" description="Type VI secretion system-associated protein" evidence="1">
    <location>
        <begin position="20"/>
        <end position="327"/>
    </location>
</feature>
<evidence type="ECO:0000313" key="3">
    <source>
        <dbReference type="Proteomes" id="UP000008881"/>
    </source>
</evidence>
<dbReference type="PATRIC" id="fig|1028307.3.peg.3868"/>
<keyword evidence="3" id="KW-1185">Reference proteome</keyword>
<feature type="signal peptide" evidence="1">
    <location>
        <begin position="1"/>
        <end position="19"/>
    </location>
</feature>
<name>A0A0H3FWQ6_KLEAK</name>
<dbReference type="OrthoDB" id="6515265at2"/>
<reference evidence="2 3" key="1">
    <citation type="journal article" date="2012" name="J. Bacteriol.">
        <title>Complete genome sequence of Enterobacter aerogenes KCTC 2190.</title>
        <authorList>
            <person name="Shin S.H."/>
            <person name="Kim S."/>
            <person name="Kim J.Y."/>
            <person name="Lee S."/>
            <person name="Um Y."/>
            <person name="Oh M.K."/>
            <person name="Kim Y.R."/>
            <person name="Lee J."/>
            <person name="Yang K.S."/>
        </authorList>
    </citation>
    <scope>NUCLEOTIDE SEQUENCE [LARGE SCALE GENOMIC DNA]</scope>
    <source>
        <strain evidence="2 3">KCTC 2190</strain>
    </source>
</reference>
<evidence type="ECO:0000313" key="2">
    <source>
        <dbReference type="EMBL" id="AEG98782.1"/>
    </source>
</evidence>
<dbReference type="KEGG" id="eae:EAE_19375"/>
<dbReference type="AlphaFoldDB" id="A0A0H3FWQ6"/>